<evidence type="ECO:0008006" key="2">
    <source>
        <dbReference type="Google" id="ProtNLM"/>
    </source>
</evidence>
<feature type="non-terminal residue" evidence="1">
    <location>
        <position position="1"/>
    </location>
</feature>
<dbReference type="AlphaFoldDB" id="A0A381XGB3"/>
<reference evidence="1" key="1">
    <citation type="submission" date="2018-05" db="EMBL/GenBank/DDBJ databases">
        <authorList>
            <person name="Lanie J.A."/>
            <person name="Ng W.-L."/>
            <person name="Kazmierczak K.M."/>
            <person name="Andrzejewski T.M."/>
            <person name="Davidsen T.M."/>
            <person name="Wayne K.J."/>
            <person name="Tettelin H."/>
            <person name="Glass J.I."/>
            <person name="Rusch D."/>
            <person name="Podicherti R."/>
            <person name="Tsui H.-C.T."/>
            <person name="Winkler M.E."/>
        </authorList>
    </citation>
    <scope>NUCLEOTIDE SEQUENCE</scope>
</reference>
<evidence type="ECO:0000313" key="1">
    <source>
        <dbReference type="EMBL" id="SVA63207.1"/>
    </source>
</evidence>
<dbReference type="EMBL" id="UINC01014910">
    <property type="protein sequence ID" value="SVA63207.1"/>
    <property type="molecule type" value="Genomic_DNA"/>
</dbReference>
<organism evidence="1">
    <name type="scientific">marine metagenome</name>
    <dbReference type="NCBI Taxonomy" id="408172"/>
    <lineage>
        <taxon>unclassified sequences</taxon>
        <taxon>metagenomes</taxon>
        <taxon>ecological metagenomes</taxon>
    </lineage>
</organism>
<gene>
    <name evidence="1" type="ORF">METZ01_LOCUS116061</name>
</gene>
<name>A0A381XGB3_9ZZZZ</name>
<accession>A0A381XGB3</accession>
<sequence length="45" mass="4883">TALSLCMEYSIPIVVFDLSKKGNLNRIVSGEKVGTLVAEDLVTEE</sequence>
<protein>
    <recommendedName>
        <fullName evidence="2">Aspartate/glutamate/uridylate kinase domain-containing protein</fullName>
    </recommendedName>
</protein>
<dbReference type="SUPFAM" id="SSF53633">
    <property type="entry name" value="Carbamate kinase-like"/>
    <property type="match status" value="1"/>
</dbReference>
<proteinExistence type="predicted"/>
<dbReference type="Gene3D" id="3.40.1160.10">
    <property type="entry name" value="Acetylglutamate kinase-like"/>
    <property type="match status" value="1"/>
</dbReference>
<dbReference type="InterPro" id="IPR036393">
    <property type="entry name" value="AceGlu_kinase-like_sf"/>
</dbReference>